<comment type="caution">
    <text evidence="4">The sequence shown here is derived from an EMBL/GenBank/DDBJ whole genome shotgun (WGS) entry which is preliminary data.</text>
</comment>
<gene>
    <name evidence="4" type="ORF">M3202_08395</name>
</gene>
<evidence type="ECO:0000256" key="1">
    <source>
        <dbReference type="ARBA" id="ARBA00022729"/>
    </source>
</evidence>
<reference evidence="4" key="1">
    <citation type="submission" date="2022-05" db="EMBL/GenBank/DDBJ databases">
        <title>Comparative Genomics of Spacecraft Associated Microbes.</title>
        <authorList>
            <person name="Tran M.T."/>
            <person name="Wright A."/>
            <person name="Seuylemezian A."/>
            <person name="Eisen J."/>
            <person name="Coil D."/>
        </authorList>
    </citation>
    <scope>NUCLEOTIDE SEQUENCE</scope>
    <source>
        <strain evidence="4">214.1.1</strain>
    </source>
</reference>
<dbReference type="EMBL" id="JAMBOL010000005">
    <property type="protein sequence ID" value="MCM3714104.1"/>
    <property type="molecule type" value="Genomic_DNA"/>
</dbReference>
<name>A0A9X2DNQ3_9BACI</name>
<keyword evidence="1" id="KW-0732">Signal</keyword>
<evidence type="ECO:0000313" key="4">
    <source>
        <dbReference type="EMBL" id="MCM3714104.1"/>
    </source>
</evidence>
<feature type="domain" description="SLH" evidence="3">
    <location>
        <begin position="242"/>
        <end position="314"/>
    </location>
</feature>
<evidence type="ECO:0000256" key="2">
    <source>
        <dbReference type="SAM" id="MobiDB-lite"/>
    </source>
</evidence>
<dbReference type="InterPro" id="IPR001119">
    <property type="entry name" value="SLH_dom"/>
</dbReference>
<organism evidence="4 5">
    <name type="scientific">Halalkalibacter oceani</name>
    <dbReference type="NCBI Taxonomy" id="1653776"/>
    <lineage>
        <taxon>Bacteria</taxon>
        <taxon>Bacillati</taxon>
        <taxon>Bacillota</taxon>
        <taxon>Bacilli</taxon>
        <taxon>Bacillales</taxon>
        <taxon>Bacillaceae</taxon>
        <taxon>Halalkalibacter</taxon>
    </lineage>
</organism>
<keyword evidence="5" id="KW-1185">Reference proteome</keyword>
<sequence length="556" mass="60927">MISNVKMANKVLEAAIKEGQLTPAMYGNTMKALAAIDAKLTMDQSFDKSAELLPVLDDSDRFLKASITTDNQEIITKRQESIKALENVQMKFGITDVRRDEGVSSPKGVSSEEEVVKAIATPSLRANQYQDYNPSAYWSQDMQWAIDQGLVNGFINQRHPSNPSQGVGNWLDPRGSLTEAQMVSILMRYEAPNEVESVTPTNPNYWASTAYQVAVSKGLQVKGSPTARSLADANTTRGTLAQAMATLHTGSPVSVREAVQFMYDTGITTGKTDASGNAPMTYESFGVNDPLERAQMVAFMKRYHDYKTSGKVNTPPVVPAPPSSGGGSVVTPPSNGLIAPPQNNQVGNIQVRYGKHTYGTKTQEEYDYVMKAVLDVIDERYDTARDFRGSERSSRVYDYFDEYVAGVRPNYDNTNPENRNERNFALIALDTRYKNLVELGLDITSDEVDKLVRGSVLAASFGGASGNLTGHAYSAYDQIKNRLVDCNSVAYIESAIYDSLGFNNFIIVGQNHSQVVVEIDGHWVSPGGSGFLKVDPYWAVNQGTVLLSQPTSGQRF</sequence>
<dbReference type="Proteomes" id="UP001139179">
    <property type="component" value="Unassembled WGS sequence"/>
</dbReference>
<feature type="region of interest" description="Disordered" evidence="2">
    <location>
        <begin position="312"/>
        <end position="343"/>
    </location>
</feature>
<dbReference type="RefSeq" id="WP_251222891.1">
    <property type="nucleotide sequence ID" value="NZ_JAMBOL010000005.1"/>
</dbReference>
<evidence type="ECO:0000259" key="3">
    <source>
        <dbReference type="PROSITE" id="PS51272"/>
    </source>
</evidence>
<proteinExistence type="predicted"/>
<accession>A0A9X2DNQ3</accession>
<dbReference type="PROSITE" id="PS51272">
    <property type="entry name" value="SLH"/>
    <property type="match status" value="2"/>
</dbReference>
<feature type="domain" description="SLH" evidence="3">
    <location>
        <begin position="125"/>
        <end position="200"/>
    </location>
</feature>
<protein>
    <recommendedName>
        <fullName evidence="3">SLH domain-containing protein</fullName>
    </recommendedName>
</protein>
<evidence type="ECO:0000313" key="5">
    <source>
        <dbReference type="Proteomes" id="UP001139179"/>
    </source>
</evidence>
<dbReference type="AlphaFoldDB" id="A0A9X2DNQ3"/>